<dbReference type="InterPro" id="IPR011059">
    <property type="entry name" value="Metal-dep_hydrolase_composite"/>
</dbReference>
<feature type="binding site" description="via carbamate group" evidence="1">
    <location>
        <position position="161"/>
    </location>
    <ligand>
        <name>Zn(2+)</name>
        <dbReference type="ChEBI" id="CHEBI:29105"/>
        <label>1</label>
    </ligand>
</feature>
<dbReference type="PIRSF" id="PIRSF039004">
    <property type="entry name" value="ADE_EF_0837"/>
    <property type="match status" value="1"/>
</dbReference>
<keyword evidence="1" id="KW-0479">Metal-binding</keyword>
<reference evidence="5 6" key="1">
    <citation type="journal article" date="2011" name="J. Bacteriol.">
        <title>Genome sequence of Brevibacillus laterosporus LMG 15441, a pathogen of invertebrates.</title>
        <authorList>
            <person name="Djukic M."/>
            <person name="Poehlein A."/>
            <person name="Thurmer A."/>
            <person name="Daniel R."/>
        </authorList>
    </citation>
    <scope>NUCLEOTIDE SEQUENCE [LARGE SCALE GENOMIC DNA]</scope>
    <source>
        <strain evidence="5 6">LMG 15441</strain>
    </source>
</reference>
<dbReference type="AlphaFoldDB" id="A0A075R3B3"/>
<dbReference type="RefSeq" id="WP_003336148.1">
    <property type="nucleotide sequence ID" value="NZ_CP007806.1"/>
</dbReference>
<dbReference type="Proteomes" id="UP000005850">
    <property type="component" value="Chromosome"/>
</dbReference>
<dbReference type="InterPro" id="IPR032466">
    <property type="entry name" value="Metal_Hydrolase"/>
</dbReference>
<dbReference type="Pfam" id="PF01979">
    <property type="entry name" value="Amidohydro_1"/>
    <property type="match status" value="1"/>
</dbReference>
<feature type="binding site" evidence="1">
    <location>
        <position position="66"/>
    </location>
    <ligand>
        <name>Zn(2+)</name>
        <dbReference type="ChEBI" id="CHEBI:29105"/>
        <label>1</label>
    </ligand>
</feature>
<feature type="domain" description="Amidohydrolase-related" evidence="4">
    <location>
        <begin position="57"/>
        <end position="373"/>
    </location>
</feature>
<organism evidence="5 6">
    <name type="scientific">Brevibacillus laterosporus LMG 15441</name>
    <dbReference type="NCBI Taxonomy" id="1042163"/>
    <lineage>
        <taxon>Bacteria</taxon>
        <taxon>Bacillati</taxon>
        <taxon>Bacillota</taxon>
        <taxon>Bacilli</taxon>
        <taxon>Bacillales</taxon>
        <taxon>Paenibacillaceae</taxon>
        <taxon>Brevibacillus</taxon>
    </lineage>
</organism>
<dbReference type="SUPFAM" id="SSF51556">
    <property type="entry name" value="Metallo-dependent hydrolases"/>
    <property type="match status" value="1"/>
</dbReference>
<keyword evidence="6" id="KW-1185">Reference proteome</keyword>
<proteinExistence type="predicted"/>
<feature type="site" description="Transition state stabilizer" evidence="3">
    <location>
        <position position="163"/>
    </location>
</feature>
<feature type="binding site" description="via carbamate group" evidence="1">
    <location>
        <position position="161"/>
    </location>
    <ligand>
        <name>Zn(2+)</name>
        <dbReference type="ChEBI" id="CHEBI:29105"/>
        <label>2</label>
    </ligand>
</feature>
<feature type="binding site" evidence="1">
    <location>
        <position position="194"/>
    </location>
    <ligand>
        <name>Zn(2+)</name>
        <dbReference type="ChEBI" id="CHEBI:29105"/>
        <label>2</label>
    </ligand>
</feature>
<feature type="binding site" evidence="1">
    <location>
        <position position="68"/>
    </location>
    <ligand>
        <name>Zn(2+)</name>
        <dbReference type="ChEBI" id="CHEBI:29105"/>
        <label>1</label>
    </ligand>
</feature>
<dbReference type="EMBL" id="CP007806">
    <property type="protein sequence ID" value="AIG27022.1"/>
    <property type="molecule type" value="Genomic_DNA"/>
</dbReference>
<keyword evidence="5" id="KW-0378">Hydrolase</keyword>
<sequence>MDYDVLLCNGLVIDPANSRNGRFHIGIRGDNIQRVWEADDHMPLPASKMVIDAKELIVTPGLIDLHVHIFTDYTPLGIQTDRIGVQQGVTTVVDAGSAGVETYPIFLEKAVTSSETEVLAWINISRLGLCGGLSELADLSQLAPVETAHLMKNDSRICGIKARMSASVVQENGSKPLYIAKQVARELEVPVMVHIGNAPPALHDVLELLEAGDVVTHAFHGKKGGIFTEEGSLLPEAERALKRGVIFDVGHGTSSFSFATMRRALEFGIKPYTISTDIYRQNIDGPVHSLAMTMNKLLALGVSLDEVVEMSTCNPARILRKEHEIGTLTEGTRADISLLRMKKGPLELTDSEQATLTTSSYLQPELTIKSGKVLKCV</sequence>
<dbReference type="InterPro" id="IPR006680">
    <property type="entry name" value="Amidohydro-rel"/>
</dbReference>
<dbReference type="Gene3D" id="2.30.40.10">
    <property type="entry name" value="Urease, subunit C, domain 1"/>
    <property type="match status" value="1"/>
</dbReference>
<gene>
    <name evidence="5" type="ORF">BRLA_c027030</name>
</gene>
<dbReference type="Gene3D" id="3.20.20.140">
    <property type="entry name" value="Metal-dependent hydrolases"/>
    <property type="match status" value="1"/>
</dbReference>
<evidence type="ECO:0000256" key="2">
    <source>
        <dbReference type="PIRSR" id="PIRSR039004-2"/>
    </source>
</evidence>
<feature type="modified residue" description="N6-carboxylysine" evidence="2">
    <location>
        <position position="161"/>
    </location>
</feature>
<dbReference type="SUPFAM" id="SSF51338">
    <property type="entry name" value="Composite domain of metallo-dependent hydrolases"/>
    <property type="match status" value="1"/>
</dbReference>
<evidence type="ECO:0000313" key="6">
    <source>
        <dbReference type="Proteomes" id="UP000005850"/>
    </source>
</evidence>
<dbReference type="PANTHER" id="PTHR42717">
    <property type="entry name" value="DIHYDROOROTASE-RELATED"/>
    <property type="match status" value="1"/>
</dbReference>
<dbReference type="STRING" id="1042163.BRLA_c027030"/>
<dbReference type="HOGENOM" id="CLU_036699_2_0_9"/>
<dbReference type="GO" id="GO:0046872">
    <property type="term" value="F:metal ion binding"/>
    <property type="evidence" value="ECO:0007669"/>
    <property type="project" value="UniProtKB-KW"/>
</dbReference>
<feature type="binding site" evidence="1">
    <location>
        <position position="217"/>
    </location>
    <ligand>
        <name>Zn(2+)</name>
        <dbReference type="ChEBI" id="CHEBI:29105"/>
        <label>2</label>
    </ligand>
</feature>
<dbReference type="InterPro" id="IPR020043">
    <property type="entry name" value="Deacetylase_Atu3266-like"/>
</dbReference>
<dbReference type="NCBIfam" id="NF006689">
    <property type="entry name" value="PRK09237.1"/>
    <property type="match status" value="1"/>
</dbReference>
<dbReference type="GO" id="GO:0019213">
    <property type="term" value="F:deacetylase activity"/>
    <property type="evidence" value="ECO:0007669"/>
    <property type="project" value="InterPro"/>
</dbReference>
<feature type="binding site" evidence="1">
    <location>
        <position position="277"/>
    </location>
    <ligand>
        <name>Zn(2+)</name>
        <dbReference type="ChEBI" id="CHEBI:29105"/>
        <label>1</label>
    </ligand>
</feature>
<evidence type="ECO:0000259" key="4">
    <source>
        <dbReference type="Pfam" id="PF01979"/>
    </source>
</evidence>
<protein>
    <submittedName>
        <fullName evidence="5">D-aminoacylase</fullName>
        <ecNumber evidence="5">3.5.1.81</ecNumber>
    </submittedName>
</protein>
<keyword evidence="1" id="KW-0862">Zinc</keyword>
<dbReference type="EC" id="3.5.1.81" evidence="5"/>
<evidence type="ECO:0000313" key="5">
    <source>
        <dbReference type="EMBL" id="AIG27022.1"/>
    </source>
</evidence>
<dbReference type="eggNOG" id="COG3964">
    <property type="taxonomic scope" value="Bacteria"/>
</dbReference>
<accession>A0A075R3B3</accession>
<evidence type="ECO:0000256" key="3">
    <source>
        <dbReference type="PIRSR" id="PIRSR039004-3"/>
    </source>
</evidence>
<name>A0A075R3B3_BRELA</name>
<evidence type="ECO:0000256" key="1">
    <source>
        <dbReference type="PIRSR" id="PIRSR039004-1"/>
    </source>
</evidence>
<dbReference type="KEGG" id="blr:BRLA_c027030"/>
<dbReference type="GO" id="GO:0047420">
    <property type="term" value="F:N-acyl-D-amino-acid deacylase activity"/>
    <property type="evidence" value="ECO:0007669"/>
    <property type="project" value="UniProtKB-EC"/>
</dbReference>
<dbReference type="PANTHER" id="PTHR42717:SF1">
    <property type="entry name" value="IMIDAZOLONEPROPIONASE AND RELATED AMIDOHYDROLASES"/>
    <property type="match status" value="1"/>
</dbReference>